<gene>
    <name evidence="1" type="ORF">MJG53_018785</name>
</gene>
<sequence length="390" mass="44042">MGLEDEQRMLTGSGDPKEEEEEEEELVDPLTTVREQCEQLEKCVKARERLKLCDEPDSQFSTKLLSGKESDLSGKDKEKEAKHKVTREEKLSLKLQPLTQFISCEEFDNLFHNMHKKKMLCTKIWQLQWNQHKGITKFNSFFKSQDFIGSTSNVISLDLVPPDGQDLSEKWKDEKSYTVDKTFRSRTSSFCVSLISSRPIQPSPSPTSTPASFNGAGRREARVHPPLAQGLRYRQLAAASRPRHRATHADGGHTDCGRRQRRQAEGQGQGSGRPPRGSHGGWAPPEGREKPGRSQKGDRSGGRGAPRRGRDPHLLSLRDRHRGRQKKVCWMPANSGSGRWASREERSTRRCSEAVELCAGEAAAQLYFNIIFLPGEIWVDFSFVTSLSRV</sequence>
<proteinExistence type="predicted"/>
<evidence type="ECO:0000313" key="1">
    <source>
        <dbReference type="EMBL" id="KAI4558032.1"/>
    </source>
</evidence>
<keyword evidence="2" id="KW-1185">Reference proteome</keyword>
<accession>A0ACB9U518</accession>
<dbReference type="Proteomes" id="UP001057279">
    <property type="component" value="Linkage Group LG24"/>
</dbReference>
<evidence type="ECO:0000313" key="2">
    <source>
        <dbReference type="Proteomes" id="UP001057279"/>
    </source>
</evidence>
<dbReference type="EMBL" id="CM043049">
    <property type="protein sequence ID" value="KAI4558032.1"/>
    <property type="molecule type" value="Genomic_DNA"/>
</dbReference>
<organism evidence="1 2">
    <name type="scientific">Ovis ammon polii x Ovis aries</name>
    <dbReference type="NCBI Taxonomy" id="2918886"/>
    <lineage>
        <taxon>Eukaryota</taxon>
        <taxon>Metazoa</taxon>
        <taxon>Chordata</taxon>
        <taxon>Craniata</taxon>
        <taxon>Vertebrata</taxon>
        <taxon>Euteleostomi</taxon>
        <taxon>Mammalia</taxon>
        <taxon>Eutheria</taxon>
        <taxon>Laurasiatheria</taxon>
        <taxon>Artiodactyla</taxon>
        <taxon>Ruminantia</taxon>
        <taxon>Pecora</taxon>
        <taxon>Bovidae</taxon>
        <taxon>Caprinae</taxon>
        <taxon>Ovis</taxon>
    </lineage>
</organism>
<protein>
    <submittedName>
        <fullName evidence="1">Uncharacterized protein</fullName>
    </submittedName>
</protein>
<reference evidence="1" key="1">
    <citation type="submission" date="2022-03" db="EMBL/GenBank/DDBJ databases">
        <title>Genomic analyses of argali, domestic sheep and their hybrids provide insights into chromosomal evolution, heterosis and genetic basis of agronomic traits.</title>
        <authorList>
            <person name="Li M."/>
        </authorList>
    </citation>
    <scope>NUCLEOTIDE SEQUENCE</scope>
    <source>
        <strain evidence="1">F1 hybrid</strain>
    </source>
</reference>
<name>A0ACB9U518_9CETA</name>
<comment type="caution">
    <text evidence="1">The sequence shown here is derived from an EMBL/GenBank/DDBJ whole genome shotgun (WGS) entry which is preliminary data.</text>
</comment>